<feature type="region of interest" description="Disordered" evidence="1">
    <location>
        <begin position="38"/>
        <end position="59"/>
    </location>
</feature>
<organism evidence="2 3">
    <name type="scientific">Eumeta variegata</name>
    <name type="common">Bagworm moth</name>
    <name type="synonym">Eumeta japonica</name>
    <dbReference type="NCBI Taxonomy" id="151549"/>
    <lineage>
        <taxon>Eukaryota</taxon>
        <taxon>Metazoa</taxon>
        <taxon>Ecdysozoa</taxon>
        <taxon>Arthropoda</taxon>
        <taxon>Hexapoda</taxon>
        <taxon>Insecta</taxon>
        <taxon>Pterygota</taxon>
        <taxon>Neoptera</taxon>
        <taxon>Endopterygota</taxon>
        <taxon>Lepidoptera</taxon>
        <taxon>Glossata</taxon>
        <taxon>Ditrysia</taxon>
        <taxon>Tineoidea</taxon>
        <taxon>Psychidae</taxon>
        <taxon>Oiketicinae</taxon>
        <taxon>Eumeta</taxon>
    </lineage>
</organism>
<name>A0A4C1XQR1_EUMVA</name>
<reference evidence="2 3" key="1">
    <citation type="journal article" date="2019" name="Commun. Biol.">
        <title>The bagworm genome reveals a unique fibroin gene that provides high tensile strength.</title>
        <authorList>
            <person name="Kono N."/>
            <person name="Nakamura H."/>
            <person name="Ohtoshi R."/>
            <person name="Tomita M."/>
            <person name="Numata K."/>
            <person name="Arakawa K."/>
        </authorList>
    </citation>
    <scope>NUCLEOTIDE SEQUENCE [LARGE SCALE GENOMIC DNA]</scope>
</reference>
<dbReference type="EMBL" id="BGZK01000902">
    <property type="protein sequence ID" value="GBP64577.1"/>
    <property type="molecule type" value="Genomic_DNA"/>
</dbReference>
<accession>A0A4C1XQR1</accession>
<dbReference type="AlphaFoldDB" id="A0A4C1XQR1"/>
<sequence length="259" mass="28341">MAQVSYGPPNIPLRYPEGASEQKKYGILHKYISRTKRVSRNPLPAGENPTRPPPALRRTPHRAHVGLIGAGRLGVEGALLVGNCRNSISTFAALNSFAGEASISKCHIEALSRRTPRRPRWEKNNVSTASKWSAAVRPWLIIYKGGAVSGELCFGGGEEIREGTDSSAVKPDRIRALSGRLLQHRSRWLVTFSSYMLVFEGAPQDNSQISCSFFLLDNCLTNECILRGKRAGKPPESWCSPSPKDTHNPRGVTNALPAS</sequence>
<protein>
    <submittedName>
        <fullName evidence="2">Uncharacterized protein</fullName>
    </submittedName>
</protein>
<proteinExistence type="predicted"/>
<gene>
    <name evidence="2" type="ORF">EVAR_32735_1</name>
</gene>
<feature type="region of interest" description="Disordered" evidence="1">
    <location>
        <begin position="231"/>
        <end position="259"/>
    </location>
</feature>
<dbReference type="Proteomes" id="UP000299102">
    <property type="component" value="Unassembled WGS sequence"/>
</dbReference>
<evidence type="ECO:0000313" key="2">
    <source>
        <dbReference type="EMBL" id="GBP64577.1"/>
    </source>
</evidence>
<keyword evidence="3" id="KW-1185">Reference proteome</keyword>
<evidence type="ECO:0000313" key="3">
    <source>
        <dbReference type="Proteomes" id="UP000299102"/>
    </source>
</evidence>
<comment type="caution">
    <text evidence="2">The sequence shown here is derived from an EMBL/GenBank/DDBJ whole genome shotgun (WGS) entry which is preliminary data.</text>
</comment>
<evidence type="ECO:0000256" key="1">
    <source>
        <dbReference type="SAM" id="MobiDB-lite"/>
    </source>
</evidence>